<dbReference type="InterPro" id="IPR003724">
    <property type="entry name" value="CblAdoTrfase_CobA"/>
</dbReference>
<dbReference type="GO" id="GO:0008817">
    <property type="term" value="F:corrinoid adenosyltransferase activity"/>
    <property type="evidence" value="ECO:0007669"/>
    <property type="project" value="InterPro"/>
</dbReference>
<dbReference type="InterPro" id="IPR027417">
    <property type="entry name" value="P-loop_NTPase"/>
</dbReference>
<evidence type="ECO:0008006" key="2">
    <source>
        <dbReference type="Google" id="ProtNLM"/>
    </source>
</evidence>
<dbReference type="Gene3D" id="3.40.50.300">
    <property type="entry name" value="P-loop containing nucleotide triphosphate hydrolases"/>
    <property type="match status" value="1"/>
</dbReference>
<dbReference type="AlphaFoldDB" id="X0UNG4"/>
<dbReference type="Pfam" id="PF02572">
    <property type="entry name" value="CobA_CobO_BtuR"/>
    <property type="match status" value="1"/>
</dbReference>
<accession>X0UNG4</accession>
<dbReference type="GO" id="GO:0009236">
    <property type="term" value="P:cobalamin biosynthetic process"/>
    <property type="evidence" value="ECO:0007669"/>
    <property type="project" value="InterPro"/>
</dbReference>
<reference evidence="1" key="1">
    <citation type="journal article" date="2014" name="Front. Microbiol.">
        <title>High frequency of phylogenetically diverse reductive dehalogenase-homologous genes in deep subseafloor sedimentary metagenomes.</title>
        <authorList>
            <person name="Kawai M."/>
            <person name="Futagami T."/>
            <person name="Toyoda A."/>
            <person name="Takaki Y."/>
            <person name="Nishi S."/>
            <person name="Hori S."/>
            <person name="Arai W."/>
            <person name="Tsubouchi T."/>
            <person name="Morono Y."/>
            <person name="Uchiyama I."/>
            <person name="Ito T."/>
            <person name="Fujiyama A."/>
            <person name="Inagaki F."/>
            <person name="Takami H."/>
        </authorList>
    </citation>
    <scope>NUCLEOTIDE SEQUENCE</scope>
    <source>
        <strain evidence="1">Expedition CK06-06</strain>
    </source>
</reference>
<gene>
    <name evidence="1" type="ORF">S01H1_20820</name>
</gene>
<sequence length="172" mass="19718">MKNGMIQIYTGNRKGKTTAALGLTLRACGHGFHVFIAQFAKGKPYGELAALKKLDDLVVVNQYGRRCFIHNKPEKEDIDMARTGWEEVKRAASSRKYDLIILDEIGIAIYYMLIPLEEVEDFIRDKPDSLELVLTGRKIPEKLYARADLVTEMRNVKHYYDKGIEARMGMEF</sequence>
<dbReference type="SUPFAM" id="SSF52540">
    <property type="entry name" value="P-loop containing nucleoside triphosphate hydrolases"/>
    <property type="match status" value="1"/>
</dbReference>
<dbReference type="PANTHER" id="PTHR46638">
    <property type="entry name" value="CORRINOID ADENOSYLTRANSFERASE"/>
    <property type="match status" value="1"/>
</dbReference>
<name>X0UNG4_9ZZZZ</name>
<dbReference type="PIRSF" id="PIRSF015617">
    <property type="entry name" value="Adensltrnsf_CobA"/>
    <property type="match status" value="1"/>
</dbReference>
<comment type="caution">
    <text evidence="1">The sequence shown here is derived from an EMBL/GenBank/DDBJ whole genome shotgun (WGS) entry which is preliminary data.</text>
</comment>
<protein>
    <recommendedName>
        <fullName evidence="2">Cob(I)alamin adenosyltransferase N-terminal domain-containing protein</fullName>
    </recommendedName>
</protein>
<dbReference type="PANTHER" id="PTHR46638:SF1">
    <property type="entry name" value="CORRINOID ADENOSYLTRANSFERASE"/>
    <property type="match status" value="1"/>
</dbReference>
<dbReference type="CDD" id="cd00561">
    <property type="entry name" value="CobA_ACA"/>
    <property type="match status" value="1"/>
</dbReference>
<proteinExistence type="predicted"/>
<organism evidence="1">
    <name type="scientific">marine sediment metagenome</name>
    <dbReference type="NCBI Taxonomy" id="412755"/>
    <lineage>
        <taxon>unclassified sequences</taxon>
        <taxon>metagenomes</taxon>
        <taxon>ecological metagenomes</taxon>
    </lineage>
</organism>
<dbReference type="NCBIfam" id="TIGR00708">
    <property type="entry name" value="cobA"/>
    <property type="match status" value="1"/>
</dbReference>
<dbReference type="EMBL" id="BARS01011446">
    <property type="protein sequence ID" value="GAF90020.1"/>
    <property type="molecule type" value="Genomic_DNA"/>
</dbReference>
<dbReference type="GO" id="GO:0005524">
    <property type="term" value="F:ATP binding"/>
    <property type="evidence" value="ECO:0007669"/>
    <property type="project" value="InterPro"/>
</dbReference>
<evidence type="ECO:0000313" key="1">
    <source>
        <dbReference type="EMBL" id="GAF90020.1"/>
    </source>
</evidence>
<dbReference type="NCBIfam" id="NF004637">
    <property type="entry name" value="PRK05986.1"/>
    <property type="match status" value="1"/>
</dbReference>